<sequence>MFNARSFSLQISRETLKVADKQKSNKLKQINQYLILKKIGDGTSAKVYLALNTQNSQFVAIKAPKKFGNLRKNSGKVIGSQLVNGDFHKISTGVPYLAQFEREVSLIRRLNKINHPSIIKMHQVLYSKANDKAYIIFEWADCGSLKASIDQKYLFTDAELALIFRQILEGLQYVHSQGIAHEDIKPSNLLIFSDGRVKISDFGIGHSFESADTVIGSPAYQAPEVVDDSLPEDEFLDPSKEDVWSLGVTLFEAKFHAFPYTGETFFEIANDIRQHELNFPNAVSENLKDVLLKMLEVDPNKRVSIKELLMHPFFDISKYGPLKLPVTVPNLSEINDEIEKIDAVEYEEGSSLSSLNSTITTIPSQFHNDYILNAETQSFQIRQQQC</sequence>
<dbReference type="SMART" id="SM00220">
    <property type="entry name" value="S_TKc"/>
    <property type="match status" value="1"/>
</dbReference>
<protein>
    <recommendedName>
        <fullName evidence="8">Protein kinase domain-containing protein</fullName>
    </recommendedName>
</protein>
<name>A0ABR2KFQ8_9EUKA</name>
<keyword evidence="5 6" id="KW-0067">ATP-binding</keyword>
<accession>A0ABR2KFQ8</accession>
<evidence type="ECO:0000256" key="6">
    <source>
        <dbReference type="PROSITE-ProRule" id="PRU10141"/>
    </source>
</evidence>
<keyword evidence="10" id="KW-1185">Reference proteome</keyword>
<dbReference type="PROSITE" id="PS50011">
    <property type="entry name" value="PROTEIN_KINASE_DOM"/>
    <property type="match status" value="1"/>
</dbReference>
<dbReference type="InterPro" id="IPR000719">
    <property type="entry name" value="Prot_kinase_dom"/>
</dbReference>
<organism evidence="9 10">
    <name type="scientific">Tritrichomonas musculus</name>
    <dbReference type="NCBI Taxonomy" id="1915356"/>
    <lineage>
        <taxon>Eukaryota</taxon>
        <taxon>Metamonada</taxon>
        <taxon>Parabasalia</taxon>
        <taxon>Tritrichomonadida</taxon>
        <taxon>Tritrichomonadidae</taxon>
        <taxon>Tritrichomonas</taxon>
    </lineage>
</organism>
<dbReference type="PANTHER" id="PTHR43895">
    <property type="entry name" value="CALCIUM/CALMODULIN-DEPENDENT PROTEIN KINASE KINASE-RELATED"/>
    <property type="match status" value="1"/>
</dbReference>
<keyword evidence="2" id="KW-0808">Transferase</keyword>
<evidence type="ECO:0000256" key="3">
    <source>
        <dbReference type="ARBA" id="ARBA00022741"/>
    </source>
</evidence>
<evidence type="ECO:0000256" key="4">
    <source>
        <dbReference type="ARBA" id="ARBA00022777"/>
    </source>
</evidence>
<keyword evidence="4" id="KW-0418">Kinase</keyword>
<evidence type="ECO:0000256" key="7">
    <source>
        <dbReference type="RuleBase" id="RU000304"/>
    </source>
</evidence>
<feature type="domain" description="Protein kinase" evidence="8">
    <location>
        <begin position="33"/>
        <end position="314"/>
    </location>
</feature>
<dbReference type="Gene3D" id="1.10.510.10">
    <property type="entry name" value="Transferase(Phosphotransferase) domain 1"/>
    <property type="match status" value="1"/>
</dbReference>
<reference evidence="9 10" key="1">
    <citation type="submission" date="2024-04" db="EMBL/GenBank/DDBJ databases">
        <title>Tritrichomonas musculus Genome.</title>
        <authorList>
            <person name="Alves-Ferreira E."/>
            <person name="Grigg M."/>
            <person name="Lorenzi H."/>
            <person name="Galac M."/>
        </authorList>
    </citation>
    <scope>NUCLEOTIDE SEQUENCE [LARGE SCALE GENOMIC DNA]</scope>
    <source>
        <strain evidence="9 10">EAF2021</strain>
    </source>
</reference>
<dbReference type="InterPro" id="IPR011009">
    <property type="entry name" value="Kinase-like_dom_sf"/>
</dbReference>
<evidence type="ECO:0000256" key="5">
    <source>
        <dbReference type="ARBA" id="ARBA00022840"/>
    </source>
</evidence>
<gene>
    <name evidence="9" type="ORF">M9Y10_034362</name>
</gene>
<evidence type="ECO:0000313" key="9">
    <source>
        <dbReference type="EMBL" id="KAK8889611.1"/>
    </source>
</evidence>
<evidence type="ECO:0000313" key="10">
    <source>
        <dbReference type="Proteomes" id="UP001470230"/>
    </source>
</evidence>
<dbReference type="InterPro" id="IPR017441">
    <property type="entry name" value="Protein_kinase_ATP_BS"/>
</dbReference>
<comment type="similarity">
    <text evidence="7">Belongs to the protein kinase superfamily.</text>
</comment>
<feature type="binding site" evidence="6">
    <location>
        <position position="66"/>
    </location>
    <ligand>
        <name>ATP</name>
        <dbReference type="ChEBI" id="CHEBI:30616"/>
    </ligand>
</feature>
<dbReference type="SUPFAM" id="SSF56112">
    <property type="entry name" value="Protein kinase-like (PK-like)"/>
    <property type="match status" value="1"/>
</dbReference>
<dbReference type="InterPro" id="IPR008271">
    <property type="entry name" value="Ser/Thr_kinase_AS"/>
</dbReference>
<dbReference type="EMBL" id="JAPFFF010000005">
    <property type="protein sequence ID" value="KAK8889611.1"/>
    <property type="molecule type" value="Genomic_DNA"/>
</dbReference>
<keyword evidence="1 7" id="KW-0723">Serine/threonine-protein kinase</keyword>
<dbReference type="Pfam" id="PF00069">
    <property type="entry name" value="Pkinase"/>
    <property type="match status" value="1"/>
</dbReference>
<dbReference type="PROSITE" id="PS00108">
    <property type="entry name" value="PROTEIN_KINASE_ST"/>
    <property type="match status" value="1"/>
</dbReference>
<evidence type="ECO:0000259" key="8">
    <source>
        <dbReference type="PROSITE" id="PS50011"/>
    </source>
</evidence>
<evidence type="ECO:0000256" key="2">
    <source>
        <dbReference type="ARBA" id="ARBA00022679"/>
    </source>
</evidence>
<dbReference type="Proteomes" id="UP001470230">
    <property type="component" value="Unassembled WGS sequence"/>
</dbReference>
<dbReference type="PROSITE" id="PS00107">
    <property type="entry name" value="PROTEIN_KINASE_ATP"/>
    <property type="match status" value="1"/>
</dbReference>
<keyword evidence="3 6" id="KW-0547">Nucleotide-binding</keyword>
<comment type="caution">
    <text evidence="9">The sequence shown here is derived from an EMBL/GenBank/DDBJ whole genome shotgun (WGS) entry which is preliminary data.</text>
</comment>
<evidence type="ECO:0000256" key="1">
    <source>
        <dbReference type="ARBA" id="ARBA00022527"/>
    </source>
</evidence>
<proteinExistence type="inferred from homology"/>
<dbReference type="PANTHER" id="PTHR43895:SF150">
    <property type="entry name" value="SERINE_THREONINE-PROTEIN KINASE STK11"/>
    <property type="match status" value="1"/>
</dbReference>